<dbReference type="Proteomes" id="UP000070544">
    <property type="component" value="Unassembled WGS sequence"/>
</dbReference>
<organism evidence="3 4">
    <name type="scientific">Gonapodya prolifera (strain JEL478)</name>
    <name type="common">Monoblepharis prolifera</name>
    <dbReference type="NCBI Taxonomy" id="1344416"/>
    <lineage>
        <taxon>Eukaryota</taxon>
        <taxon>Fungi</taxon>
        <taxon>Fungi incertae sedis</taxon>
        <taxon>Chytridiomycota</taxon>
        <taxon>Chytridiomycota incertae sedis</taxon>
        <taxon>Monoblepharidomycetes</taxon>
        <taxon>Monoblepharidales</taxon>
        <taxon>Gonapodyaceae</taxon>
        <taxon>Gonapodya</taxon>
    </lineage>
</organism>
<feature type="compositionally biased region" description="Acidic residues" evidence="1">
    <location>
        <begin position="146"/>
        <end position="159"/>
    </location>
</feature>
<evidence type="ECO:0000259" key="2">
    <source>
        <dbReference type="PROSITE" id="PS50195"/>
    </source>
</evidence>
<accession>A0A139AGQ4</accession>
<proteinExistence type="predicted"/>
<feature type="domain" description="PX" evidence="2">
    <location>
        <begin position="1"/>
        <end position="112"/>
    </location>
</feature>
<dbReference type="SMART" id="SM00312">
    <property type="entry name" value="PX"/>
    <property type="match status" value="1"/>
</dbReference>
<evidence type="ECO:0000313" key="3">
    <source>
        <dbReference type="EMBL" id="KXS15967.1"/>
    </source>
</evidence>
<dbReference type="PANTHER" id="PTHR22775:SF3">
    <property type="entry name" value="SORTING NEXIN-13"/>
    <property type="match status" value="1"/>
</dbReference>
<dbReference type="AlphaFoldDB" id="A0A139AGQ4"/>
<dbReference type="EMBL" id="KQ965758">
    <property type="protein sequence ID" value="KXS15967.1"/>
    <property type="molecule type" value="Genomic_DNA"/>
</dbReference>
<dbReference type="Gene3D" id="3.30.1520.10">
    <property type="entry name" value="Phox-like domain"/>
    <property type="match status" value="1"/>
</dbReference>
<feature type="region of interest" description="Disordered" evidence="1">
    <location>
        <begin position="245"/>
        <end position="284"/>
    </location>
</feature>
<dbReference type="PROSITE" id="PS50195">
    <property type="entry name" value="PX"/>
    <property type="match status" value="1"/>
</dbReference>
<dbReference type="SUPFAM" id="SSF64268">
    <property type="entry name" value="PX domain"/>
    <property type="match status" value="1"/>
</dbReference>
<dbReference type="GO" id="GO:0035091">
    <property type="term" value="F:phosphatidylinositol binding"/>
    <property type="evidence" value="ECO:0007669"/>
    <property type="project" value="InterPro"/>
</dbReference>
<evidence type="ECO:0000313" key="4">
    <source>
        <dbReference type="Proteomes" id="UP000070544"/>
    </source>
</evidence>
<reference evidence="3 4" key="1">
    <citation type="journal article" date="2015" name="Genome Biol. Evol.">
        <title>Phylogenomic analyses indicate that early fungi evolved digesting cell walls of algal ancestors of land plants.</title>
        <authorList>
            <person name="Chang Y."/>
            <person name="Wang S."/>
            <person name="Sekimoto S."/>
            <person name="Aerts A.L."/>
            <person name="Choi C."/>
            <person name="Clum A."/>
            <person name="LaButti K.M."/>
            <person name="Lindquist E.A."/>
            <person name="Yee Ngan C."/>
            <person name="Ohm R.A."/>
            <person name="Salamov A.A."/>
            <person name="Grigoriev I.V."/>
            <person name="Spatafora J.W."/>
            <person name="Berbee M.L."/>
        </authorList>
    </citation>
    <scope>NUCLEOTIDE SEQUENCE [LARGE SCALE GENOMIC DNA]</scope>
    <source>
        <strain evidence="3 4">JEL478</strain>
    </source>
</reference>
<dbReference type="OrthoDB" id="120967at2759"/>
<protein>
    <recommendedName>
        <fullName evidence="2">PX domain-containing protein</fullName>
    </recommendedName>
</protein>
<name>A0A139AGQ4_GONPJ</name>
<feature type="region of interest" description="Disordered" evidence="1">
    <location>
        <begin position="127"/>
        <end position="176"/>
    </location>
</feature>
<keyword evidence="4" id="KW-1185">Reference proteome</keyword>
<sequence>MQTSDRAGGIRRARRVVFYDVVIEKRDRSLSWNVLRRFSEFDSLNKALEARYGRVKDFSFPKKGLQTLVKSKKIVEDRKVLLARYLQRCLDDNVVCRSEELKVFLNPARRGGWAGQRLKRGTLGTGANRGFVSLSPQKGGSKENDGVDSESDSDLELSTEDLGGSQDLRPPGSRDVPAMELLGPLLKRENVDPLASMMEFLETVLPAIMQDKESDAVYGPFYRMLVVLMTRSWAPTALCLSINGTANGTGPSDDATDRNVQRGKPLLGQTLSSKEDRSSTPSLNSANLEHRAVSFLNEVVKEVGTIPPGSGSFSDILGRIVQRNVDAGLFGHTMSDVVERFADGMPGHITRLLGFASSIDAITFTFESLQNATLNKHLLYTLIDITAEEAQFSQ</sequence>
<dbReference type="InterPro" id="IPR036871">
    <property type="entry name" value="PX_dom_sf"/>
</dbReference>
<dbReference type="InterPro" id="IPR001683">
    <property type="entry name" value="PX_dom"/>
</dbReference>
<gene>
    <name evidence="3" type="ORF">M427DRAFT_306468</name>
</gene>
<dbReference type="STRING" id="1344416.A0A139AGQ4"/>
<dbReference type="PANTHER" id="PTHR22775">
    <property type="entry name" value="SORTING NEXIN"/>
    <property type="match status" value="1"/>
</dbReference>
<evidence type="ECO:0000256" key="1">
    <source>
        <dbReference type="SAM" id="MobiDB-lite"/>
    </source>
</evidence>
<dbReference type="Pfam" id="PF00787">
    <property type="entry name" value="PX"/>
    <property type="match status" value="1"/>
</dbReference>